<dbReference type="PANTHER" id="PTHR45961">
    <property type="entry name" value="IP21249P"/>
    <property type="match status" value="1"/>
</dbReference>
<comment type="caution">
    <text evidence="6">The sequence shown here is derived from an EMBL/GenBank/DDBJ whole genome shotgun (WGS) entry which is preliminary data.</text>
</comment>
<feature type="region of interest" description="Disordered" evidence="4">
    <location>
        <begin position="84"/>
        <end position="123"/>
    </location>
</feature>
<evidence type="ECO:0000256" key="2">
    <source>
        <dbReference type="ARBA" id="ARBA00022801"/>
    </source>
</evidence>
<evidence type="ECO:0000256" key="3">
    <source>
        <dbReference type="ARBA" id="ARBA00022912"/>
    </source>
</evidence>
<dbReference type="AlphaFoldDB" id="A0A812UB96"/>
<evidence type="ECO:0000313" key="7">
    <source>
        <dbReference type="Proteomes" id="UP000604046"/>
    </source>
</evidence>
<dbReference type="Proteomes" id="UP000604046">
    <property type="component" value="Unassembled WGS sequence"/>
</dbReference>
<evidence type="ECO:0000259" key="5">
    <source>
        <dbReference type="PROSITE" id="PS50056"/>
    </source>
</evidence>
<feature type="domain" description="Tyrosine specific protein phosphatases" evidence="5">
    <location>
        <begin position="690"/>
        <end position="747"/>
    </location>
</feature>
<feature type="region of interest" description="Disordered" evidence="4">
    <location>
        <begin position="499"/>
        <end position="591"/>
    </location>
</feature>
<organism evidence="6 7">
    <name type="scientific">Symbiodinium natans</name>
    <dbReference type="NCBI Taxonomy" id="878477"/>
    <lineage>
        <taxon>Eukaryota</taxon>
        <taxon>Sar</taxon>
        <taxon>Alveolata</taxon>
        <taxon>Dinophyceae</taxon>
        <taxon>Suessiales</taxon>
        <taxon>Symbiodiniaceae</taxon>
        <taxon>Symbiodinium</taxon>
    </lineage>
</organism>
<feature type="compositionally biased region" description="Basic and acidic residues" evidence="4">
    <location>
        <begin position="112"/>
        <end position="123"/>
    </location>
</feature>
<dbReference type="CDD" id="cd14498">
    <property type="entry name" value="DSP"/>
    <property type="match status" value="1"/>
</dbReference>
<dbReference type="PANTHER" id="PTHR45961:SF6">
    <property type="entry name" value="IP21249P"/>
    <property type="match status" value="1"/>
</dbReference>
<feature type="compositionally biased region" description="Low complexity" evidence="4">
    <location>
        <begin position="580"/>
        <end position="589"/>
    </location>
</feature>
<comment type="similarity">
    <text evidence="1">Belongs to the protein-tyrosine phosphatase family. Non-receptor class dual specificity subfamily.</text>
</comment>
<dbReference type="EMBL" id="CAJNDS010002663">
    <property type="protein sequence ID" value="CAE7559548.1"/>
    <property type="molecule type" value="Genomic_DNA"/>
</dbReference>
<dbReference type="Gene3D" id="3.90.190.10">
    <property type="entry name" value="Protein tyrosine phosphatase superfamily"/>
    <property type="match status" value="1"/>
</dbReference>
<evidence type="ECO:0000256" key="4">
    <source>
        <dbReference type="SAM" id="MobiDB-lite"/>
    </source>
</evidence>
<dbReference type="InterPro" id="IPR016130">
    <property type="entry name" value="Tyr_Pase_AS"/>
</dbReference>
<evidence type="ECO:0000313" key="6">
    <source>
        <dbReference type="EMBL" id="CAE7559548.1"/>
    </source>
</evidence>
<feature type="compositionally biased region" description="Basic residues" evidence="4">
    <location>
        <begin position="102"/>
        <end position="111"/>
    </location>
</feature>
<dbReference type="PROSITE" id="PS50056">
    <property type="entry name" value="TYR_PHOSPHATASE_2"/>
    <property type="match status" value="1"/>
</dbReference>
<dbReference type="SUPFAM" id="SSF52799">
    <property type="entry name" value="(Phosphotyrosine protein) phosphatases II"/>
    <property type="match status" value="1"/>
</dbReference>
<keyword evidence="2" id="KW-0378">Hydrolase</keyword>
<gene>
    <name evidence="6" type="primary">clpC</name>
    <name evidence="6" type="ORF">SNAT2548_LOCUS31525</name>
</gene>
<keyword evidence="3" id="KW-0904">Protein phosphatase</keyword>
<proteinExistence type="inferred from homology"/>
<accession>A0A812UB96</accession>
<dbReference type="PROSITE" id="PS00383">
    <property type="entry name" value="TYR_PHOSPHATASE_1"/>
    <property type="match status" value="1"/>
</dbReference>
<evidence type="ECO:0000256" key="1">
    <source>
        <dbReference type="ARBA" id="ARBA00008601"/>
    </source>
</evidence>
<dbReference type="InterPro" id="IPR029021">
    <property type="entry name" value="Prot-tyrosine_phosphatase-like"/>
</dbReference>
<protein>
    <submittedName>
        <fullName evidence="6">ClpC protein</fullName>
    </submittedName>
</protein>
<reference evidence="6" key="1">
    <citation type="submission" date="2021-02" db="EMBL/GenBank/DDBJ databases">
        <authorList>
            <person name="Dougan E. K."/>
            <person name="Rhodes N."/>
            <person name="Thang M."/>
            <person name="Chan C."/>
        </authorList>
    </citation>
    <scope>NUCLEOTIDE SEQUENCE</scope>
</reference>
<dbReference type="GO" id="GO:0004721">
    <property type="term" value="F:phosphoprotein phosphatase activity"/>
    <property type="evidence" value="ECO:0007669"/>
    <property type="project" value="UniProtKB-KW"/>
</dbReference>
<dbReference type="InterPro" id="IPR000387">
    <property type="entry name" value="Tyr_Pase_dom"/>
</dbReference>
<dbReference type="InterPro" id="IPR052103">
    <property type="entry name" value="Dual_spec_Phospatases"/>
</dbReference>
<feature type="compositionally biased region" description="Basic residues" evidence="4">
    <location>
        <begin position="540"/>
        <end position="554"/>
    </location>
</feature>
<dbReference type="Pfam" id="PF00782">
    <property type="entry name" value="DSPc"/>
    <property type="match status" value="1"/>
</dbReference>
<keyword evidence="7" id="KW-1185">Reference proteome</keyword>
<sequence length="868" mass="96002">MDLRRLDVARQEALALDTWMQSNGLEDESDLAFFFDNYATALQEGGRPVAEAWQAARARAEAMMPGVGRRMVMVEDALVTQQMASQAAAASRAERSQPSRPQRSRSPRRRAREREVGKPLRSQEVEREAQALLYLVLTKGRAEGQPARTLLERTEPPTLRRALRTYDELRMWAAGLGESPLGLSAHHFPSFTRSSQGPKRAAVALRWIRKNLEVDWDLGLLPRPKAKGDRYGQGARQAAVLVPLLIRSLNTYLGAEDPTTPDWAVLFGAYAMVFGCVRFRHLQRSRLVSFSGSVLNFWCSKGKTIGQRNGFRWSLPRYTSHGVDLAVVFQKSRAKVRQDNVMNFALVAMPSGKIGVHAFQMRLRAVLHAMLNKPEQLVTYSLRRVNATAAGMAELGEPDRLALGGWQDAGKVKSTPFRYDAARAMREIHLKLAMHNTLLSTEAETWEELQATGYPQVFAASLREAQGKDQTLQWRDPQFTSSPLLSVAVKASWLAPRRGRRALTGSRPAEPAGVTGQRVSSQEMRDYQHRPVAPATTAKKMAKQKSRPLTKRAPQKPASQAVNVVLKQGPGSPRGPPEAPAEAAPVRRGSSQDLDKAFDALAGRREDVVPATVCYAITSTPGTLLSEDSVVEAVLLLGGMPASNDPALRQHRVRLFVSAMDRLADTVPSQVHAIKVTVSHQGRERAAAWKAALHTIRSTLANGESVLVHCVAGKHRSPILMATFLAQFRRVPFEEAYKYVQETRQGVEPWRVPAKVHAWAESTSHSWVFDQPKIPGKPQLLRSRRGHRAWHMSFPPLQEGGQPEPVCLWRQRPTSHRSSFQSGVDAAVDPFEAAAYGDTGTLALCPTCASLFPASWIVALKDITVVDS</sequence>
<dbReference type="InterPro" id="IPR000340">
    <property type="entry name" value="Dual-sp_phosphatase_cat-dom"/>
</dbReference>
<name>A0A812UB96_9DINO</name>